<dbReference type="RefSeq" id="WP_219859528.1">
    <property type="nucleotide sequence ID" value="NZ_MWQA01000001.1"/>
</dbReference>
<feature type="region of interest" description="Disordered" evidence="7">
    <location>
        <begin position="526"/>
        <end position="560"/>
    </location>
</feature>
<keyword evidence="8" id="KW-0812">Transmembrane</keyword>
<keyword evidence="5 10" id="KW-0418">Kinase</keyword>
<evidence type="ECO:0000256" key="5">
    <source>
        <dbReference type="ARBA" id="ARBA00022777"/>
    </source>
</evidence>
<evidence type="ECO:0000256" key="3">
    <source>
        <dbReference type="ARBA" id="ARBA00022679"/>
    </source>
</evidence>
<evidence type="ECO:0000313" key="10">
    <source>
        <dbReference type="EMBL" id="ORC09230.1"/>
    </source>
</evidence>
<feature type="compositionally biased region" description="Low complexity" evidence="7">
    <location>
        <begin position="360"/>
        <end position="381"/>
    </location>
</feature>
<dbReference type="PANTHER" id="PTHR43289">
    <property type="entry name" value="MITOGEN-ACTIVATED PROTEIN KINASE KINASE KINASE 20-RELATED"/>
    <property type="match status" value="1"/>
</dbReference>
<evidence type="ECO:0000313" key="11">
    <source>
        <dbReference type="Proteomes" id="UP000192335"/>
    </source>
</evidence>
<dbReference type="AlphaFoldDB" id="A0A8E2LRJ7"/>
<accession>A0A8E2LRJ7</accession>
<protein>
    <recommendedName>
        <fullName evidence="1">non-specific serine/threonine protein kinase</fullName>
        <ecNumber evidence="1">2.7.11.1</ecNumber>
    </recommendedName>
</protein>
<dbReference type="GO" id="GO:0080090">
    <property type="term" value="P:regulation of primary metabolic process"/>
    <property type="evidence" value="ECO:0007669"/>
    <property type="project" value="UniProtKB-ARBA"/>
</dbReference>
<evidence type="ECO:0000256" key="8">
    <source>
        <dbReference type="SAM" id="Phobius"/>
    </source>
</evidence>
<proteinExistence type="predicted"/>
<dbReference type="PANTHER" id="PTHR43289:SF6">
    <property type="entry name" value="SERINE_THREONINE-PROTEIN KINASE NEKL-3"/>
    <property type="match status" value="1"/>
</dbReference>
<sequence length="560" mass="59053">MALAGGTTFAAYTIVRLLGSGPTGEVYLVEDPRSAQWAALKVLSPALSSDPEFHRRFHRETVAAANLYHPNIVEVHDRGEFQDRLWIAMDYIDGISAGQLMRKRFPAVLAVGEVLAIVSAVAAALDYAHQRGVLHGDVKPANILVTDVGPGEPRILLSDFGIAGRAPAQLGAEADGRADQYALAATAFELFTGTSPVDVPARLSDLRPDLARLDTALSRALNADPAGRFGSCREFADALHEQAGVRPVDQRPEVLDAATAWSAAPVADPAYVVDYPVYDWPQSPPAPPTPEPVTLQRRGTPLQSAAAVLARRLDAFSQSTQEPGRRRSRRILLGSALVVVLVGLLAVGITIGRKTTGDHPQAAGPQTSSSAASSVPATSDPAAPPAPLDGTYQIEVQRSKQTYDYTPSPQPPDVNTWWAIRSSCTPTGCLAAATMLDDNDHTQAKSSVRPLVLEFGQGQWKSRPEEVQFGCIGPNGAASTQATTQVLSLRPQPVGDLVGEMVVTVHSNECGQQGAVIRIPAVASRSGDLPPAVSVPDPVTIPANPPATTTPTTSPSGPGR</sequence>
<dbReference type="SMART" id="SM00220">
    <property type="entry name" value="S_TKc"/>
    <property type="match status" value="1"/>
</dbReference>
<dbReference type="PROSITE" id="PS00108">
    <property type="entry name" value="PROTEIN_KINASE_ST"/>
    <property type="match status" value="1"/>
</dbReference>
<dbReference type="Proteomes" id="UP000192335">
    <property type="component" value="Unassembled WGS sequence"/>
</dbReference>
<dbReference type="SUPFAM" id="SSF56112">
    <property type="entry name" value="Protein kinase-like (PK-like)"/>
    <property type="match status" value="1"/>
</dbReference>
<dbReference type="CDD" id="cd14014">
    <property type="entry name" value="STKc_PknB_like"/>
    <property type="match status" value="1"/>
</dbReference>
<feature type="compositionally biased region" description="Low complexity" evidence="7">
    <location>
        <begin position="540"/>
        <end position="560"/>
    </location>
</feature>
<dbReference type="EC" id="2.7.11.1" evidence="1"/>
<dbReference type="EMBL" id="MWQA01000001">
    <property type="protein sequence ID" value="ORC09230.1"/>
    <property type="molecule type" value="Genomic_DNA"/>
</dbReference>
<comment type="caution">
    <text evidence="10">The sequence shown here is derived from an EMBL/GenBank/DDBJ whole genome shotgun (WGS) entry which is preliminary data.</text>
</comment>
<feature type="transmembrane region" description="Helical" evidence="8">
    <location>
        <begin position="105"/>
        <end position="125"/>
    </location>
</feature>
<keyword evidence="8" id="KW-1133">Transmembrane helix</keyword>
<dbReference type="GO" id="GO:0004674">
    <property type="term" value="F:protein serine/threonine kinase activity"/>
    <property type="evidence" value="ECO:0007669"/>
    <property type="project" value="UniProtKB-KW"/>
</dbReference>
<dbReference type="Pfam" id="PF00069">
    <property type="entry name" value="Pkinase"/>
    <property type="match status" value="1"/>
</dbReference>
<keyword evidence="6" id="KW-0067">ATP-binding</keyword>
<feature type="region of interest" description="Disordered" evidence="7">
    <location>
        <begin position="355"/>
        <end position="389"/>
    </location>
</feature>
<dbReference type="Gene3D" id="3.30.200.20">
    <property type="entry name" value="Phosphorylase Kinase, domain 1"/>
    <property type="match status" value="1"/>
</dbReference>
<keyword evidence="4" id="KW-0547">Nucleotide-binding</keyword>
<feature type="transmembrane region" description="Helical" evidence="8">
    <location>
        <begin position="331"/>
        <end position="351"/>
    </location>
</feature>
<dbReference type="Gene3D" id="1.10.510.10">
    <property type="entry name" value="Transferase(Phosphotransferase) domain 1"/>
    <property type="match status" value="1"/>
</dbReference>
<keyword evidence="3" id="KW-0808">Transferase</keyword>
<reference evidence="10 11" key="1">
    <citation type="submission" date="2017-02" db="EMBL/GenBank/DDBJ databases">
        <title>Mycobacterium kansasii genomes.</title>
        <authorList>
            <person name="Borowka P."/>
            <person name="Strapagiel D."/>
            <person name="Marciniak B."/>
            <person name="Lach J."/>
            <person name="Bakula Z."/>
            <person name="Van Ingen J."/>
            <person name="Safianowska A."/>
            <person name="Brzostek A."/>
            <person name="Dziadek J."/>
            <person name="Jagielski T."/>
        </authorList>
    </citation>
    <scope>NUCLEOTIDE SEQUENCE [LARGE SCALE GENOMIC DNA]</scope>
    <source>
        <strain evidence="10 11">12MK</strain>
    </source>
</reference>
<name>A0A8E2LRJ7_9MYCO</name>
<evidence type="ECO:0000256" key="4">
    <source>
        <dbReference type="ARBA" id="ARBA00022741"/>
    </source>
</evidence>
<keyword evidence="8" id="KW-0472">Membrane</keyword>
<gene>
    <name evidence="10" type="ORF">B4U45_24150</name>
</gene>
<keyword evidence="2 10" id="KW-0723">Serine/threonine-protein kinase</keyword>
<dbReference type="GeneID" id="66600498"/>
<evidence type="ECO:0000256" key="7">
    <source>
        <dbReference type="SAM" id="MobiDB-lite"/>
    </source>
</evidence>
<dbReference type="InterPro" id="IPR008271">
    <property type="entry name" value="Ser/Thr_kinase_AS"/>
</dbReference>
<dbReference type="GO" id="GO:0005524">
    <property type="term" value="F:ATP binding"/>
    <property type="evidence" value="ECO:0007669"/>
    <property type="project" value="UniProtKB-KW"/>
</dbReference>
<dbReference type="InterPro" id="IPR011009">
    <property type="entry name" value="Kinase-like_dom_sf"/>
</dbReference>
<feature type="domain" description="Protein kinase" evidence="9">
    <location>
        <begin position="12"/>
        <end position="338"/>
    </location>
</feature>
<evidence type="ECO:0000259" key="9">
    <source>
        <dbReference type="PROSITE" id="PS50011"/>
    </source>
</evidence>
<evidence type="ECO:0000256" key="6">
    <source>
        <dbReference type="ARBA" id="ARBA00022840"/>
    </source>
</evidence>
<evidence type="ECO:0000256" key="2">
    <source>
        <dbReference type="ARBA" id="ARBA00022527"/>
    </source>
</evidence>
<organism evidence="10 11">
    <name type="scientific">Mycobacterium persicum</name>
    <dbReference type="NCBI Taxonomy" id="1487726"/>
    <lineage>
        <taxon>Bacteria</taxon>
        <taxon>Bacillati</taxon>
        <taxon>Actinomycetota</taxon>
        <taxon>Actinomycetes</taxon>
        <taxon>Mycobacteriales</taxon>
        <taxon>Mycobacteriaceae</taxon>
        <taxon>Mycobacterium</taxon>
    </lineage>
</organism>
<dbReference type="PROSITE" id="PS50011">
    <property type="entry name" value="PROTEIN_KINASE_DOM"/>
    <property type="match status" value="1"/>
</dbReference>
<evidence type="ECO:0000256" key="1">
    <source>
        <dbReference type="ARBA" id="ARBA00012513"/>
    </source>
</evidence>
<dbReference type="InterPro" id="IPR000719">
    <property type="entry name" value="Prot_kinase_dom"/>
</dbReference>